<dbReference type="InterPro" id="IPR036186">
    <property type="entry name" value="Serpin_sf"/>
</dbReference>
<evidence type="ECO:0000313" key="7">
    <source>
        <dbReference type="EMBL" id="KAK6636646.1"/>
    </source>
</evidence>
<dbReference type="Pfam" id="PF00079">
    <property type="entry name" value="Serpin"/>
    <property type="match status" value="2"/>
</dbReference>
<feature type="domain" description="Serpin" evidence="6">
    <location>
        <begin position="45"/>
        <end position="380"/>
    </location>
</feature>
<protein>
    <recommendedName>
        <fullName evidence="6">Serpin domain-containing protein</fullName>
    </recommendedName>
</protein>
<reference evidence="7 8" key="1">
    <citation type="submission" date="2023-10" db="EMBL/GenBank/DDBJ databases">
        <title>Genomes of two closely related lineages of the louse Polyplax serrata with different host specificities.</title>
        <authorList>
            <person name="Martinu J."/>
            <person name="Tarabai H."/>
            <person name="Stefka J."/>
            <person name="Hypsa V."/>
        </authorList>
    </citation>
    <scope>NUCLEOTIDE SEQUENCE [LARGE SCALE GENOMIC DNA]</scope>
    <source>
        <strain evidence="7">HR10_N</strain>
    </source>
</reference>
<keyword evidence="2" id="KW-0646">Protease inhibitor</keyword>
<dbReference type="PROSITE" id="PS00284">
    <property type="entry name" value="SERPIN"/>
    <property type="match status" value="1"/>
</dbReference>
<evidence type="ECO:0000256" key="3">
    <source>
        <dbReference type="ARBA" id="ARBA00022900"/>
    </source>
</evidence>
<dbReference type="Proteomes" id="UP001372834">
    <property type="component" value="Unassembled WGS sequence"/>
</dbReference>
<dbReference type="InterPro" id="IPR042178">
    <property type="entry name" value="Serpin_sf_1"/>
</dbReference>
<keyword evidence="3" id="KW-0722">Serine protease inhibitor</keyword>
<feature type="signal peptide" evidence="5">
    <location>
        <begin position="1"/>
        <end position="23"/>
    </location>
</feature>
<dbReference type="Gene3D" id="3.30.497.10">
    <property type="entry name" value="Antithrombin, subunit I, domain 2"/>
    <property type="match status" value="1"/>
</dbReference>
<evidence type="ECO:0000259" key="6">
    <source>
        <dbReference type="SMART" id="SM00093"/>
    </source>
</evidence>
<evidence type="ECO:0000256" key="2">
    <source>
        <dbReference type="ARBA" id="ARBA00022690"/>
    </source>
</evidence>
<dbReference type="Gene3D" id="2.30.39.10">
    <property type="entry name" value="Alpha-1-antitrypsin, domain 1"/>
    <property type="match status" value="1"/>
</dbReference>
<dbReference type="SMART" id="SM00093">
    <property type="entry name" value="SERPIN"/>
    <property type="match status" value="1"/>
</dbReference>
<comment type="caution">
    <text evidence="7">The sequence shown here is derived from an EMBL/GenBank/DDBJ whole genome shotgun (WGS) entry which is preliminary data.</text>
</comment>
<evidence type="ECO:0000256" key="4">
    <source>
        <dbReference type="RuleBase" id="RU000411"/>
    </source>
</evidence>
<dbReference type="InterPro" id="IPR042185">
    <property type="entry name" value="Serpin_sf_2"/>
</dbReference>
<organism evidence="7 8">
    <name type="scientific">Polyplax serrata</name>
    <name type="common">Common mouse louse</name>
    <dbReference type="NCBI Taxonomy" id="468196"/>
    <lineage>
        <taxon>Eukaryota</taxon>
        <taxon>Metazoa</taxon>
        <taxon>Ecdysozoa</taxon>
        <taxon>Arthropoda</taxon>
        <taxon>Hexapoda</taxon>
        <taxon>Insecta</taxon>
        <taxon>Pterygota</taxon>
        <taxon>Neoptera</taxon>
        <taxon>Paraneoptera</taxon>
        <taxon>Psocodea</taxon>
        <taxon>Troctomorpha</taxon>
        <taxon>Phthiraptera</taxon>
        <taxon>Anoplura</taxon>
        <taxon>Polyplacidae</taxon>
        <taxon>Polyplax</taxon>
    </lineage>
</organism>
<name>A0AAN8PVM2_POLSC</name>
<dbReference type="GO" id="GO:0005615">
    <property type="term" value="C:extracellular space"/>
    <property type="evidence" value="ECO:0007669"/>
    <property type="project" value="InterPro"/>
</dbReference>
<gene>
    <name evidence="7" type="ORF">RUM43_010308</name>
</gene>
<dbReference type="PANTHER" id="PTHR11461:SF211">
    <property type="entry name" value="GH10112P-RELATED"/>
    <property type="match status" value="1"/>
</dbReference>
<evidence type="ECO:0000256" key="1">
    <source>
        <dbReference type="ARBA" id="ARBA00009500"/>
    </source>
</evidence>
<dbReference type="SUPFAM" id="SSF56574">
    <property type="entry name" value="Serpins"/>
    <property type="match status" value="1"/>
</dbReference>
<dbReference type="PANTHER" id="PTHR11461">
    <property type="entry name" value="SERINE PROTEASE INHIBITOR, SERPIN"/>
    <property type="match status" value="1"/>
</dbReference>
<comment type="similarity">
    <text evidence="1 4">Belongs to the serpin family.</text>
</comment>
<dbReference type="EMBL" id="JAWJWE010000004">
    <property type="protein sequence ID" value="KAK6636646.1"/>
    <property type="molecule type" value="Genomic_DNA"/>
</dbReference>
<dbReference type="AlphaFoldDB" id="A0AAN8PVM2"/>
<dbReference type="InterPro" id="IPR000215">
    <property type="entry name" value="Serpin_fam"/>
</dbReference>
<evidence type="ECO:0000313" key="8">
    <source>
        <dbReference type="Proteomes" id="UP001372834"/>
    </source>
</evidence>
<dbReference type="InterPro" id="IPR023796">
    <property type="entry name" value="Serpin_dom"/>
</dbReference>
<accession>A0AAN8PVM2</accession>
<dbReference type="GO" id="GO:0004867">
    <property type="term" value="F:serine-type endopeptidase inhibitor activity"/>
    <property type="evidence" value="ECO:0007669"/>
    <property type="project" value="UniProtKB-KW"/>
</dbReference>
<evidence type="ECO:0000256" key="5">
    <source>
        <dbReference type="SAM" id="SignalP"/>
    </source>
</evidence>
<dbReference type="InterPro" id="IPR023795">
    <property type="entry name" value="Serpin_CS"/>
</dbReference>
<sequence length="385" mass="42957">MGFSLNSLGTIGIILLLSNSTLQNVHYGVDLVTKLSNNWVPIIIKEISKEHENVVTSPYGLLSNLGMLFEATRGKTREEFLQVLNITADDVGDLRKGFKAYCDLFLKYSNDPEAAGSFNSASMVSSFKLNATYKETLEKYYCANITENSGKMNHTTLELGSITGVMSHWKDYDKLAVYTFLSHQPMKPFKKRDGTIVGVPMIPQVGVFRGGRWENSNVILLPLQAKLVELLLIVPDEVAMLDVTLKKLHDITIPVLVESLQKQEIEVFVPQASIVNKNYNLTSMLVRNGIRRVFDPVKANLSKASSFGPNDIIHLTKFDQNAFFSTSFVAVNSVSGISSASGNRRRRRNAKSIYLDQPFLFFVIQKDTQLVLLSGKLENPVQVPL</sequence>
<feature type="chain" id="PRO_5042894146" description="Serpin domain-containing protein" evidence="5">
    <location>
        <begin position="24"/>
        <end position="385"/>
    </location>
</feature>
<proteinExistence type="inferred from homology"/>
<keyword evidence="5" id="KW-0732">Signal</keyword>